<feature type="region of interest" description="Disordered" evidence="1">
    <location>
        <begin position="1"/>
        <end position="36"/>
    </location>
</feature>
<sequence>MGSLRHPSTRATHHAVQEASQLSAATGGSSPADHGCLNSKCNCAFPKSDAAI</sequence>
<comment type="caution">
    <text evidence="2">The sequence shown here is derived from an EMBL/GenBank/DDBJ whole genome shotgun (WGS) entry which is preliminary data.</text>
</comment>
<evidence type="ECO:0000256" key="1">
    <source>
        <dbReference type="SAM" id="MobiDB-lite"/>
    </source>
</evidence>
<reference evidence="2" key="1">
    <citation type="submission" date="2022-08" db="EMBL/GenBank/DDBJ databases">
        <authorList>
            <person name="Gutierrez-Valencia J."/>
        </authorList>
    </citation>
    <scope>NUCLEOTIDE SEQUENCE</scope>
</reference>
<protein>
    <submittedName>
        <fullName evidence="2">Uncharacterized protein</fullName>
    </submittedName>
</protein>
<gene>
    <name evidence="2" type="ORF">LITE_LOCUS9772</name>
</gene>
<evidence type="ECO:0000313" key="3">
    <source>
        <dbReference type="Proteomes" id="UP001154282"/>
    </source>
</evidence>
<feature type="compositionally biased region" description="Polar residues" evidence="1">
    <location>
        <begin position="18"/>
        <end position="29"/>
    </location>
</feature>
<evidence type="ECO:0000313" key="2">
    <source>
        <dbReference type="EMBL" id="CAI0398057.1"/>
    </source>
</evidence>
<organism evidence="2 3">
    <name type="scientific">Linum tenue</name>
    <dbReference type="NCBI Taxonomy" id="586396"/>
    <lineage>
        <taxon>Eukaryota</taxon>
        <taxon>Viridiplantae</taxon>
        <taxon>Streptophyta</taxon>
        <taxon>Embryophyta</taxon>
        <taxon>Tracheophyta</taxon>
        <taxon>Spermatophyta</taxon>
        <taxon>Magnoliopsida</taxon>
        <taxon>eudicotyledons</taxon>
        <taxon>Gunneridae</taxon>
        <taxon>Pentapetalae</taxon>
        <taxon>rosids</taxon>
        <taxon>fabids</taxon>
        <taxon>Malpighiales</taxon>
        <taxon>Linaceae</taxon>
        <taxon>Linum</taxon>
    </lineage>
</organism>
<dbReference type="EMBL" id="CAMGYJ010000004">
    <property type="protein sequence ID" value="CAI0398057.1"/>
    <property type="molecule type" value="Genomic_DNA"/>
</dbReference>
<dbReference type="AlphaFoldDB" id="A0AAV0IKF1"/>
<dbReference type="Proteomes" id="UP001154282">
    <property type="component" value="Unassembled WGS sequence"/>
</dbReference>
<proteinExistence type="predicted"/>
<name>A0AAV0IKF1_9ROSI</name>
<keyword evidence="3" id="KW-1185">Reference proteome</keyword>
<accession>A0AAV0IKF1</accession>